<protein>
    <submittedName>
        <fullName evidence="2">Reverse transcriptase domain-containing protein</fullName>
    </submittedName>
</protein>
<keyword evidence="2" id="KW-0808">Transferase</keyword>
<gene>
    <name evidence="2" type="ORF">ACJDU8_21465</name>
</gene>
<dbReference type="RefSeq" id="WP_406794220.1">
    <property type="nucleotide sequence ID" value="NZ_JBJHZX010000047.1"/>
</dbReference>
<feature type="domain" description="Reverse transcriptase" evidence="1">
    <location>
        <begin position="170"/>
        <end position="304"/>
    </location>
</feature>
<evidence type="ECO:0000259" key="1">
    <source>
        <dbReference type="Pfam" id="PF00078"/>
    </source>
</evidence>
<keyword evidence="2" id="KW-0548">Nucleotidyltransferase</keyword>
<organism evidence="2 3">
    <name type="scientific">Candidatus Clostridium eludens</name>
    <dbReference type="NCBI Taxonomy" id="3381663"/>
    <lineage>
        <taxon>Bacteria</taxon>
        <taxon>Bacillati</taxon>
        <taxon>Bacillota</taxon>
        <taxon>Clostridia</taxon>
        <taxon>Eubacteriales</taxon>
        <taxon>Clostridiaceae</taxon>
        <taxon>Clostridium</taxon>
    </lineage>
</organism>
<dbReference type="InterPro" id="IPR000477">
    <property type="entry name" value="RT_dom"/>
</dbReference>
<proteinExistence type="predicted"/>
<accession>A0ABW8SSJ0</accession>
<keyword evidence="2" id="KW-0695">RNA-directed DNA polymerase</keyword>
<evidence type="ECO:0000313" key="2">
    <source>
        <dbReference type="EMBL" id="MFL0198111.1"/>
    </source>
</evidence>
<comment type="caution">
    <text evidence="2">The sequence shown here is derived from an EMBL/GenBank/DDBJ whole genome shotgun (WGS) entry which is preliminary data.</text>
</comment>
<reference evidence="2 3" key="1">
    <citation type="submission" date="2024-11" db="EMBL/GenBank/DDBJ databases">
        <authorList>
            <person name="Heng Y.C."/>
            <person name="Lim A.C.H."/>
            <person name="Lee J.K.Y."/>
            <person name="Kittelmann S."/>
        </authorList>
    </citation>
    <scope>NUCLEOTIDE SEQUENCE [LARGE SCALE GENOMIC DNA]</scope>
    <source>
        <strain evidence="2 3">WILCCON 0269</strain>
    </source>
</reference>
<sequence length="522" mass="61897">MEFVEEIKRAYKKLKASVYYDKTQAVLRNDIVTYESSGIKKIESDFSELSKMLHSDSDVWNEYEQKLLSSINTLTLPKKLEGKSTSIIINDSNTDIRIKDNQYFITMDIEGHLLGVLWILYIGKYIDEDIYEYSYGNRLNKKLMSEETQMIKFTNNLFKPYFTQYESWRDYGLEKAQEHLKNSKDVVILTMDFKKFFYSVHFQEKNFEEYFKLYCERSGESEESEQSNIIKRLNKFVYKVLVKYSSLFKMKYAQRVFLPIGFLPSNILSNDYLKNFDSAIINRWNPLYYGRYVDDIIVVDKVEKNSDIFNLVNEKDLETTEIIEYFLCNCNADKVNKCPRNAHLLHKKNNKYYVNNTFLGHYKGNIEVNNDKVKVFYFRCNHSDALITKFKKVIALNKSEFRYMPEDDNILESGDYSEIFELQYSDSINKLSGVKEITIDKYRLSKFLGKYLRIGGLINDRRESMLIEDILKIFDERAVIENYILWEKVIEILVINDKFEIIIDFVVIILKSISNLKCKPLT</sequence>
<dbReference type="Pfam" id="PF00078">
    <property type="entry name" value="RVT_1"/>
    <property type="match status" value="1"/>
</dbReference>
<name>A0ABW8SSJ0_9CLOT</name>
<evidence type="ECO:0000313" key="3">
    <source>
        <dbReference type="Proteomes" id="UP001623660"/>
    </source>
</evidence>
<dbReference type="EMBL" id="JBJHZX010000047">
    <property type="protein sequence ID" value="MFL0198111.1"/>
    <property type="molecule type" value="Genomic_DNA"/>
</dbReference>
<keyword evidence="3" id="KW-1185">Reference proteome</keyword>
<dbReference type="Proteomes" id="UP001623660">
    <property type="component" value="Unassembled WGS sequence"/>
</dbReference>
<dbReference type="GO" id="GO:0003964">
    <property type="term" value="F:RNA-directed DNA polymerase activity"/>
    <property type="evidence" value="ECO:0007669"/>
    <property type="project" value="UniProtKB-KW"/>
</dbReference>